<feature type="transmembrane region" description="Helical" evidence="1">
    <location>
        <begin position="115"/>
        <end position="141"/>
    </location>
</feature>
<feature type="transmembrane region" description="Helical" evidence="1">
    <location>
        <begin position="85"/>
        <end position="103"/>
    </location>
</feature>
<name>A0A165LRP9_EXIGL</name>
<keyword evidence="1" id="KW-1133">Transmembrane helix</keyword>
<accession>A0A165LRP9</accession>
<feature type="transmembrane region" description="Helical" evidence="1">
    <location>
        <begin position="204"/>
        <end position="226"/>
    </location>
</feature>
<dbReference type="AlphaFoldDB" id="A0A165LRP9"/>
<dbReference type="OrthoDB" id="3349377at2759"/>
<sequence>MDTIIDDALRPLVVALQDLQTCRYVYLSALAILVWAYVLTFEEERRCMWGTRLRLLQALFYTNRYLPIAFQVFNVVGDANAANTSAAATQWTIAAAIVTYRVWALYQANRLVKTFIIVLWGVATCGVIVLSVISLLGHPFVSDLPFGLRVCYPAKPLELTWAPFLPPLIFDAVAFTLALCKLVQHNAFMSTLRDSQVNRQIYNVMARDSTLYFVVILATNLVNVLLEAPFARVGAYSLLRIQPC</sequence>
<feature type="domain" description="DUF6533" evidence="2">
    <location>
        <begin position="24"/>
        <end position="69"/>
    </location>
</feature>
<dbReference type="Pfam" id="PF20151">
    <property type="entry name" value="DUF6533"/>
    <property type="match status" value="1"/>
</dbReference>
<proteinExistence type="predicted"/>
<keyword evidence="1" id="KW-0812">Transmembrane</keyword>
<evidence type="ECO:0000313" key="3">
    <source>
        <dbReference type="EMBL" id="KZV98226.1"/>
    </source>
</evidence>
<protein>
    <recommendedName>
        <fullName evidence="2">DUF6533 domain-containing protein</fullName>
    </recommendedName>
</protein>
<evidence type="ECO:0000259" key="2">
    <source>
        <dbReference type="Pfam" id="PF20151"/>
    </source>
</evidence>
<reference evidence="3 4" key="1">
    <citation type="journal article" date="2016" name="Mol. Biol. Evol.">
        <title>Comparative Genomics of Early-Diverging Mushroom-Forming Fungi Provides Insights into the Origins of Lignocellulose Decay Capabilities.</title>
        <authorList>
            <person name="Nagy L.G."/>
            <person name="Riley R."/>
            <person name="Tritt A."/>
            <person name="Adam C."/>
            <person name="Daum C."/>
            <person name="Floudas D."/>
            <person name="Sun H."/>
            <person name="Yadav J.S."/>
            <person name="Pangilinan J."/>
            <person name="Larsson K.H."/>
            <person name="Matsuura K."/>
            <person name="Barry K."/>
            <person name="Labutti K."/>
            <person name="Kuo R."/>
            <person name="Ohm R.A."/>
            <person name="Bhattacharya S.S."/>
            <person name="Shirouzu T."/>
            <person name="Yoshinaga Y."/>
            <person name="Martin F.M."/>
            <person name="Grigoriev I.V."/>
            <person name="Hibbett D.S."/>
        </authorList>
    </citation>
    <scope>NUCLEOTIDE SEQUENCE [LARGE SCALE GENOMIC DNA]</scope>
    <source>
        <strain evidence="3 4">HHB12029</strain>
    </source>
</reference>
<gene>
    <name evidence="3" type="ORF">EXIGLDRAFT_832323</name>
</gene>
<evidence type="ECO:0000256" key="1">
    <source>
        <dbReference type="SAM" id="Phobius"/>
    </source>
</evidence>
<feature type="transmembrane region" description="Helical" evidence="1">
    <location>
        <begin position="24"/>
        <end position="41"/>
    </location>
</feature>
<keyword evidence="1" id="KW-0472">Membrane</keyword>
<dbReference type="InParanoid" id="A0A165LRP9"/>
<feature type="transmembrane region" description="Helical" evidence="1">
    <location>
        <begin position="161"/>
        <end position="183"/>
    </location>
</feature>
<organism evidence="3 4">
    <name type="scientific">Exidia glandulosa HHB12029</name>
    <dbReference type="NCBI Taxonomy" id="1314781"/>
    <lineage>
        <taxon>Eukaryota</taxon>
        <taxon>Fungi</taxon>
        <taxon>Dikarya</taxon>
        <taxon>Basidiomycota</taxon>
        <taxon>Agaricomycotina</taxon>
        <taxon>Agaricomycetes</taxon>
        <taxon>Auriculariales</taxon>
        <taxon>Exidiaceae</taxon>
        <taxon>Exidia</taxon>
    </lineage>
</organism>
<dbReference type="EMBL" id="KV425921">
    <property type="protein sequence ID" value="KZV98226.1"/>
    <property type="molecule type" value="Genomic_DNA"/>
</dbReference>
<dbReference type="InterPro" id="IPR045340">
    <property type="entry name" value="DUF6533"/>
</dbReference>
<evidence type="ECO:0000313" key="4">
    <source>
        <dbReference type="Proteomes" id="UP000077266"/>
    </source>
</evidence>
<dbReference type="Proteomes" id="UP000077266">
    <property type="component" value="Unassembled WGS sequence"/>
</dbReference>
<keyword evidence="4" id="KW-1185">Reference proteome</keyword>